<keyword evidence="2" id="KW-1185">Reference proteome</keyword>
<protein>
    <submittedName>
        <fullName evidence="1">Uncharacterized protein</fullName>
    </submittedName>
</protein>
<proteinExistence type="predicted"/>
<sequence length="93" mass="10240">MTSARSLNSIFRQWSLRPGNNTWNVTGDPCSGTAVDDTEFNAPNINPSLKCVCSEGICRITQLKVYALDVVGRIPDEFQNLTTIFDLCVPKAC</sequence>
<organism evidence="1 2">
    <name type="scientific">Colocasia esculenta</name>
    <name type="common">Wild taro</name>
    <name type="synonym">Arum esculentum</name>
    <dbReference type="NCBI Taxonomy" id="4460"/>
    <lineage>
        <taxon>Eukaryota</taxon>
        <taxon>Viridiplantae</taxon>
        <taxon>Streptophyta</taxon>
        <taxon>Embryophyta</taxon>
        <taxon>Tracheophyta</taxon>
        <taxon>Spermatophyta</taxon>
        <taxon>Magnoliopsida</taxon>
        <taxon>Liliopsida</taxon>
        <taxon>Araceae</taxon>
        <taxon>Aroideae</taxon>
        <taxon>Colocasieae</taxon>
        <taxon>Colocasia</taxon>
    </lineage>
</organism>
<dbReference type="OrthoDB" id="671703at2759"/>
<dbReference type="Proteomes" id="UP000652761">
    <property type="component" value="Unassembled WGS sequence"/>
</dbReference>
<evidence type="ECO:0000313" key="1">
    <source>
        <dbReference type="EMBL" id="MQM01358.1"/>
    </source>
</evidence>
<name>A0A843W371_COLES</name>
<gene>
    <name evidence="1" type="ORF">Taro_034115</name>
</gene>
<dbReference type="EMBL" id="NMUH01002666">
    <property type="protein sequence ID" value="MQM01358.1"/>
    <property type="molecule type" value="Genomic_DNA"/>
</dbReference>
<evidence type="ECO:0000313" key="2">
    <source>
        <dbReference type="Proteomes" id="UP000652761"/>
    </source>
</evidence>
<reference evidence="1" key="1">
    <citation type="submission" date="2017-07" db="EMBL/GenBank/DDBJ databases">
        <title>Taro Niue Genome Assembly and Annotation.</title>
        <authorList>
            <person name="Atibalentja N."/>
            <person name="Keating K."/>
            <person name="Fields C.J."/>
        </authorList>
    </citation>
    <scope>NUCLEOTIDE SEQUENCE</scope>
    <source>
        <strain evidence="1">Niue_2</strain>
        <tissue evidence="1">Leaf</tissue>
    </source>
</reference>
<comment type="caution">
    <text evidence="1">The sequence shown here is derived from an EMBL/GenBank/DDBJ whole genome shotgun (WGS) entry which is preliminary data.</text>
</comment>
<dbReference type="AlphaFoldDB" id="A0A843W371"/>
<accession>A0A843W371</accession>